<organism evidence="1 2">
    <name type="scientific">Lithospermum erythrorhizon</name>
    <name type="common">Purple gromwell</name>
    <name type="synonym">Lithospermum officinale var. erythrorhizon</name>
    <dbReference type="NCBI Taxonomy" id="34254"/>
    <lineage>
        <taxon>Eukaryota</taxon>
        <taxon>Viridiplantae</taxon>
        <taxon>Streptophyta</taxon>
        <taxon>Embryophyta</taxon>
        <taxon>Tracheophyta</taxon>
        <taxon>Spermatophyta</taxon>
        <taxon>Magnoliopsida</taxon>
        <taxon>eudicotyledons</taxon>
        <taxon>Gunneridae</taxon>
        <taxon>Pentapetalae</taxon>
        <taxon>asterids</taxon>
        <taxon>lamiids</taxon>
        <taxon>Boraginales</taxon>
        <taxon>Boraginaceae</taxon>
        <taxon>Boraginoideae</taxon>
        <taxon>Lithospermeae</taxon>
        <taxon>Lithospermum</taxon>
    </lineage>
</organism>
<comment type="caution">
    <text evidence="1">The sequence shown here is derived from an EMBL/GenBank/DDBJ whole genome shotgun (WGS) entry which is preliminary data.</text>
</comment>
<protein>
    <submittedName>
        <fullName evidence="1">Uncharacterized protein</fullName>
    </submittedName>
</protein>
<gene>
    <name evidence="1" type="ORF">LIER_33553</name>
</gene>
<evidence type="ECO:0000313" key="1">
    <source>
        <dbReference type="EMBL" id="GAA0186265.1"/>
    </source>
</evidence>
<dbReference type="Proteomes" id="UP001454036">
    <property type="component" value="Unassembled WGS sequence"/>
</dbReference>
<proteinExistence type="predicted"/>
<reference evidence="1 2" key="1">
    <citation type="submission" date="2024-01" db="EMBL/GenBank/DDBJ databases">
        <title>The complete chloroplast genome sequence of Lithospermum erythrorhizon: insights into the phylogenetic relationship among Boraginaceae species and the maternal lineages of purple gromwells.</title>
        <authorList>
            <person name="Okada T."/>
            <person name="Watanabe K."/>
        </authorList>
    </citation>
    <scope>NUCLEOTIDE SEQUENCE [LARGE SCALE GENOMIC DNA]</scope>
</reference>
<evidence type="ECO:0000313" key="2">
    <source>
        <dbReference type="Proteomes" id="UP001454036"/>
    </source>
</evidence>
<accession>A0AAV3RZJ4</accession>
<keyword evidence="2" id="KW-1185">Reference proteome</keyword>
<name>A0AAV3RZJ4_LITER</name>
<dbReference type="PROSITE" id="PS51257">
    <property type="entry name" value="PROKAR_LIPOPROTEIN"/>
    <property type="match status" value="1"/>
</dbReference>
<sequence>MLLSKTVTLFPFSVGACIKHLPHTPKPPFHIIKFIKNTTTFALKASHFQTLTPNQKHQVHLYINSLNQWNQVQ</sequence>
<dbReference type="EMBL" id="BAABME010013523">
    <property type="protein sequence ID" value="GAA0186265.1"/>
    <property type="molecule type" value="Genomic_DNA"/>
</dbReference>
<dbReference type="AlphaFoldDB" id="A0AAV3RZJ4"/>